<organism evidence="2 3">
    <name type="scientific">Tetranychus urticae</name>
    <name type="common">Two-spotted spider mite</name>
    <dbReference type="NCBI Taxonomy" id="32264"/>
    <lineage>
        <taxon>Eukaryota</taxon>
        <taxon>Metazoa</taxon>
        <taxon>Ecdysozoa</taxon>
        <taxon>Arthropoda</taxon>
        <taxon>Chelicerata</taxon>
        <taxon>Arachnida</taxon>
        <taxon>Acari</taxon>
        <taxon>Acariformes</taxon>
        <taxon>Trombidiformes</taxon>
        <taxon>Prostigmata</taxon>
        <taxon>Eleutherengona</taxon>
        <taxon>Raphignathae</taxon>
        <taxon>Tetranychoidea</taxon>
        <taxon>Tetranychidae</taxon>
        <taxon>Tetranychus</taxon>
    </lineage>
</organism>
<dbReference type="HOGENOM" id="CLU_3300018_0_0_1"/>
<protein>
    <submittedName>
        <fullName evidence="2">Uncharacterized protein</fullName>
    </submittedName>
</protein>
<dbReference type="EnsemblMetazoa" id="tetur17g02280.1">
    <property type="protein sequence ID" value="tetur17g02280.1"/>
    <property type="gene ID" value="tetur17g02280"/>
</dbReference>
<evidence type="ECO:0000256" key="1">
    <source>
        <dbReference type="SAM" id="MobiDB-lite"/>
    </source>
</evidence>
<accession>T1KPZ7</accession>
<dbReference type="EMBL" id="CAEY01000341">
    <property type="status" value="NOT_ANNOTATED_CDS"/>
    <property type="molecule type" value="Genomic_DNA"/>
</dbReference>
<feature type="compositionally biased region" description="Basic and acidic residues" evidence="1">
    <location>
        <begin position="12"/>
        <end position="27"/>
    </location>
</feature>
<name>T1KPZ7_TETUR</name>
<reference evidence="2" key="2">
    <citation type="submission" date="2015-06" db="UniProtKB">
        <authorList>
            <consortium name="EnsemblMetazoa"/>
        </authorList>
    </citation>
    <scope>IDENTIFICATION</scope>
</reference>
<dbReference type="AlphaFoldDB" id="T1KPZ7"/>
<sequence length="40" mass="4728">MNFSLHFNDNSHQNHDEHDDNKDEKGKNIVHLIEPSIVQM</sequence>
<dbReference type="Proteomes" id="UP000015104">
    <property type="component" value="Unassembled WGS sequence"/>
</dbReference>
<reference evidence="3" key="1">
    <citation type="submission" date="2011-08" db="EMBL/GenBank/DDBJ databases">
        <authorList>
            <person name="Rombauts S."/>
        </authorList>
    </citation>
    <scope>NUCLEOTIDE SEQUENCE</scope>
    <source>
        <strain evidence="3">London</strain>
    </source>
</reference>
<keyword evidence="3" id="KW-1185">Reference proteome</keyword>
<proteinExistence type="predicted"/>
<evidence type="ECO:0000313" key="3">
    <source>
        <dbReference type="Proteomes" id="UP000015104"/>
    </source>
</evidence>
<feature type="compositionally biased region" description="Polar residues" evidence="1">
    <location>
        <begin position="1"/>
        <end position="11"/>
    </location>
</feature>
<evidence type="ECO:0000313" key="2">
    <source>
        <dbReference type="EnsemblMetazoa" id="tetur17g02280.1"/>
    </source>
</evidence>
<feature type="region of interest" description="Disordered" evidence="1">
    <location>
        <begin position="1"/>
        <end position="28"/>
    </location>
</feature>